<dbReference type="GO" id="GO:0000166">
    <property type="term" value="F:nucleotide binding"/>
    <property type="evidence" value="ECO:0007669"/>
    <property type="project" value="InterPro"/>
</dbReference>
<dbReference type="Gene3D" id="3.30.360.10">
    <property type="entry name" value="Dihydrodipicolinate Reductase, domain 2"/>
    <property type="match status" value="1"/>
</dbReference>
<sequence>MQNTTGTPVRLLILGAGGRGAHAYGTWCRSNPELARVVAVADPDTERRTALAKEHAIPEAHQYGSWQEALAEPGPWDAVLVATPDRLHVDPALRALDLGYDVLLEKPIAPTLDELHRIAAATTGATDHGRVPHEQARPAGSSDDAAGNATRGAHITVGHVLRYTPFFQTVKRLLDDGEIGELQTVQWAENIGYWHFAHSFVRGNWRNESLSSPMILAKACHDLDLLRWLVGQPTERVSSSGALTHFRHDRAPEGSTERCIDGCAVADTCPYNAVRFYTEDLADVHGPPVTAMTLDTSRAARLHALRTTNYGRCVYRMDNDVVDQQSVILEFAGGVTASLLVTAFSADVTRTFRLLGSHGEISGDLRLNELTVTRWRDVAPGVGHDSTRGESSSSASRNVPIVAGPGPDGDDDASEAFRGHAGGDAGLMAAFVDRVRQRLHGLPAPEALTSLDESLESHLVAFAAEESRHTGQAVRPDSMLARTP</sequence>
<evidence type="ECO:0000259" key="3">
    <source>
        <dbReference type="Pfam" id="PF22725"/>
    </source>
</evidence>
<accession>A0A329QYZ7</accession>
<dbReference type="OrthoDB" id="103047at2"/>
<feature type="domain" description="GFO/IDH/MocA-like oxidoreductase" evidence="3">
    <location>
        <begin position="167"/>
        <end position="361"/>
    </location>
</feature>
<dbReference type="Gene3D" id="3.40.50.720">
    <property type="entry name" value="NAD(P)-binding Rossmann-like Domain"/>
    <property type="match status" value="1"/>
</dbReference>
<dbReference type="Proteomes" id="UP000250462">
    <property type="component" value="Unassembled WGS sequence"/>
</dbReference>
<dbReference type="EMBL" id="QMIG01000003">
    <property type="protein sequence ID" value="RAW17447.1"/>
    <property type="molecule type" value="Genomic_DNA"/>
</dbReference>
<feature type="domain" description="Gfo/Idh/MocA-like oxidoreductase N-terminal" evidence="2">
    <location>
        <begin position="10"/>
        <end position="121"/>
    </location>
</feature>
<dbReference type="SUPFAM" id="SSF51735">
    <property type="entry name" value="NAD(P)-binding Rossmann-fold domains"/>
    <property type="match status" value="1"/>
</dbReference>
<evidence type="ECO:0000259" key="2">
    <source>
        <dbReference type="Pfam" id="PF01408"/>
    </source>
</evidence>
<dbReference type="InterPro" id="IPR055170">
    <property type="entry name" value="GFO_IDH_MocA-like_dom"/>
</dbReference>
<dbReference type="InterPro" id="IPR036291">
    <property type="entry name" value="NAD(P)-bd_dom_sf"/>
</dbReference>
<comment type="caution">
    <text evidence="4">The sequence shown here is derived from an EMBL/GenBank/DDBJ whole genome shotgun (WGS) entry which is preliminary data.</text>
</comment>
<dbReference type="PANTHER" id="PTHR43377:SF2">
    <property type="entry name" value="BINDING ROSSMANN FOLD OXIDOREDUCTASE, PUTATIVE (AFU_ORTHOLOGUE AFUA_4G00560)-RELATED"/>
    <property type="match status" value="1"/>
</dbReference>
<dbReference type="PANTHER" id="PTHR43377">
    <property type="entry name" value="BILIVERDIN REDUCTASE A"/>
    <property type="match status" value="1"/>
</dbReference>
<keyword evidence="5" id="KW-1185">Reference proteome</keyword>
<dbReference type="InterPro" id="IPR051450">
    <property type="entry name" value="Gfo/Idh/MocA_Oxidoreductases"/>
</dbReference>
<feature type="compositionally biased region" description="Basic and acidic residues" evidence="1">
    <location>
        <begin position="127"/>
        <end position="136"/>
    </location>
</feature>
<dbReference type="Pfam" id="PF01408">
    <property type="entry name" value="GFO_IDH_MocA"/>
    <property type="match status" value="1"/>
</dbReference>
<evidence type="ECO:0000313" key="5">
    <source>
        <dbReference type="Proteomes" id="UP000250462"/>
    </source>
</evidence>
<evidence type="ECO:0000313" key="4">
    <source>
        <dbReference type="EMBL" id="RAW17447.1"/>
    </source>
</evidence>
<gene>
    <name evidence="4" type="ORF">DPM12_05370</name>
</gene>
<evidence type="ECO:0000256" key="1">
    <source>
        <dbReference type="SAM" id="MobiDB-lite"/>
    </source>
</evidence>
<feature type="region of interest" description="Disordered" evidence="1">
    <location>
        <begin position="379"/>
        <end position="419"/>
    </location>
</feature>
<name>A0A329QYZ7_9ACTN</name>
<dbReference type="SUPFAM" id="SSF55347">
    <property type="entry name" value="Glyceraldehyde-3-phosphate dehydrogenase-like, C-terminal domain"/>
    <property type="match status" value="1"/>
</dbReference>
<dbReference type="RefSeq" id="WP_112257266.1">
    <property type="nucleotide sequence ID" value="NZ_QMIG01000003.1"/>
</dbReference>
<organism evidence="4 5">
    <name type="scientific">Phytoactinopolyspora halophila</name>
    <dbReference type="NCBI Taxonomy" id="1981511"/>
    <lineage>
        <taxon>Bacteria</taxon>
        <taxon>Bacillati</taxon>
        <taxon>Actinomycetota</taxon>
        <taxon>Actinomycetes</taxon>
        <taxon>Jiangellales</taxon>
        <taxon>Jiangellaceae</taxon>
        <taxon>Phytoactinopolyspora</taxon>
    </lineage>
</organism>
<dbReference type="Pfam" id="PF22725">
    <property type="entry name" value="GFO_IDH_MocA_C3"/>
    <property type="match status" value="1"/>
</dbReference>
<dbReference type="InterPro" id="IPR000683">
    <property type="entry name" value="Gfo/Idh/MocA-like_OxRdtase_N"/>
</dbReference>
<feature type="region of interest" description="Disordered" evidence="1">
    <location>
        <begin position="123"/>
        <end position="149"/>
    </location>
</feature>
<proteinExistence type="predicted"/>
<dbReference type="AlphaFoldDB" id="A0A329QYZ7"/>
<protein>
    <submittedName>
        <fullName evidence="4">Gfo/Idh/MocA family oxidoreductase</fullName>
    </submittedName>
</protein>
<reference evidence="4 5" key="1">
    <citation type="submission" date="2018-06" db="EMBL/GenBank/DDBJ databases">
        <title>Phytoactinopolyspora halophila sp. nov., a novel halophilic actinomycete isolated from a saline soil in China.</title>
        <authorList>
            <person name="Tang S.-K."/>
        </authorList>
    </citation>
    <scope>NUCLEOTIDE SEQUENCE [LARGE SCALE GENOMIC DNA]</scope>
    <source>
        <strain evidence="4 5">YIM 96934</strain>
    </source>
</reference>